<evidence type="ECO:0000313" key="2">
    <source>
        <dbReference type="Proteomes" id="UP000319908"/>
    </source>
</evidence>
<dbReference type="EMBL" id="SJPU01000001">
    <property type="protein sequence ID" value="TWU18864.1"/>
    <property type="molecule type" value="Genomic_DNA"/>
</dbReference>
<dbReference type="Proteomes" id="UP000319908">
    <property type="component" value="Unassembled WGS sequence"/>
</dbReference>
<sequence length="50" mass="5934">MIARSISKLVVRQYEQTKSENMKVRCLELIDKMERVGYMGISDELSRLER</sequence>
<protein>
    <submittedName>
        <fullName evidence="1">Uncharacterized protein</fullName>
    </submittedName>
</protein>
<organism evidence="1 2">
    <name type="scientific">Allorhodopirellula heiligendammensis</name>
    <dbReference type="NCBI Taxonomy" id="2714739"/>
    <lineage>
        <taxon>Bacteria</taxon>
        <taxon>Pseudomonadati</taxon>
        <taxon>Planctomycetota</taxon>
        <taxon>Planctomycetia</taxon>
        <taxon>Pirellulales</taxon>
        <taxon>Pirellulaceae</taxon>
        <taxon>Allorhodopirellula</taxon>
    </lineage>
</organism>
<evidence type="ECO:0000313" key="1">
    <source>
        <dbReference type="EMBL" id="TWU18864.1"/>
    </source>
</evidence>
<reference evidence="1 2" key="1">
    <citation type="journal article" date="2020" name="Antonie Van Leeuwenhoek">
        <title>Rhodopirellula heiligendammensis sp. nov., Rhodopirellula pilleata sp. nov., and Rhodopirellula solitaria sp. nov. isolated from natural or artificial marine surfaces in Northern Germany and California, USA, and emended description of the genus Rhodopirellula.</title>
        <authorList>
            <person name="Kallscheuer N."/>
            <person name="Wiegand S."/>
            <person name="Jogler M."/>
            <person name="Boedeker C."/>
            <person name="Peeters S.H."/>
            <person name="Rast P."/>
            <person name="Heuer A."/>
            <person name="Jetten M.S.M."/>
            <person name="Rohde M."/>
            <person name="Jogler C."/>
        </authorList>
    </citation>
    <scope>NUCLEOTIDE SEQUENCE [LARGE SCALE GENOMIC DNA]</scope>
    <source>
        <strain evidence="1 2">Poly21</strain>
    </source>
</reference>
<accession>A0A5C6C667</accession>
<keyword evidence="2" id="KW-1185">Reference proteome</keyword>
<gene>
    <name evidence="1" type="ORF">Poly21_10310</name>
</gene>
<proteinExistence type="predicted"/>
<comment type="caution">
    <text evidence="1">The sequence shown here is derived from an EMBL/GenBank/DDBJ whole genome shotgun (WGS) entry which is preliminary data.</text>
</comment>
<dbReference type="AlphaFoldDB" id="A0A5C6C667"/>
<name>A0A5C6C667_9BACT</name>